<protein>
    <recommendedName>
        <fullName evidence="14">DNA-directed RNA polymerase subunit</fullName>
        <ecNumber evidence="14">2.7.7.6</ecNumber>
    </recommendedName>
</protein>
<evidence type="ECO:0000259" key="15">
    <source>
        <dbReference type="SMART" id="SM00663"/>
    </source>
</evidence>
<keyword evidence="6 14" id="KW-0548">Nucleotidyltransferase</keyword>
<dbReference type="Gene3D" id="1.10.150.390">
    <property type="match status" value="1"/>
</dbReference>
<comment type="subunit">
    <text evidence="3">Component of the RNA polymerase III (Pol III) complex consisting of 17 subunits.</text>
</comment>
<dbReference type="InterPro" id="IPR007083">
    <property type="entry name" value="RNA_pol_Rpb1_4"/>
</dbReference>
<dbReference type="FunFam" id="3.30.1490.180:FF:000002">
    <property type="entry name" value="DNA-directed RNA polymerase subunit"/>
    <property type="match status" value="1"/>
</dbReference>
<feature type="domain" description="RNA polymerase N-terminal" evidence="15">
    <location>
        <begin position="265"/>
        <end position="565"/>
    </location>
</feature>
<dbReference type="InterPro" id="IPR006592">
    <property type="entry name" value="RNA_pol_N"/>
</dbReference>
<dbReference type="Gene3D" id="6.20.50.80">
    <property type="match status" value="1"/>
</dbReference>
<evidence type="ECO:0000256" key="1">
    <source>
        <dbReference type="ARBA" id="ARBA00004123"/>
    </source>
</evidence>
<dbReference type="InterPro" id="IPR044893">
    <property type="entry name" value="RNA_pol_Rpb1_clamp_domain"/>
</dbReference>
<evidence type="ECO:0000256" key="7">
    <source>
        <dbReference type="ARBA" id="ARBA00022723"/>
    </source>
</evidence>
<dbReference type="EC" id="2.7.7.6" evidence="14"/>
<accession>A0AAD2CNC3</accession>
<sequence length="1392" mass="155470">MESKSWVDDDVPTCERKFLVKEDLAPKKIARLQFGLLSAEEMQRLAEFQVTSRELFTPPTRTPARGGCLDSRLGVCDKVSTCGTCKRKLQDCAGHFGYIRLALPVFHIGYMRHTLRLLQCVCKSCSRVLLGDTERHHFLAKMRNPKTDILAKNAIHKKVIEQCKKSKLCPHCGAPNGTVKKITGAPTLKIVHEKFKGRHMEEELEEFMASLDLAMENNKDLAGAIMGPTPPVDDLLPDRVLDIFKKITDEDCEVLWVDPLIGRPENLVFQNMLVPPVPIRPSVEMDGGGNVDDLTVKLQEILDVNAALELALTKGPHTKTIMESWDYLQTQVAQFINGESPGIQKPIGAKPMRGLCQRLKGKQGRFRGNLSGKRVDFSARTVISPDPNLKVNEVGVPKFVAMIMTYPERVSRYNKKKLQQLIRNGPDVHPGANLIRMGERTKSLAFGDRETIAKTLREGDIVERHMEDGDIVLFNRQPSLHRVSIMSHHARITESRTFRFNTCVCAPYNADFDGDEMNLHLPQTEEARTEAKLLMGVHNNLTTPRNGEPLVAASQDFLSASYLLTQNDRFFTREQFCSLVSYFGDAEEQIDIPHPALIKPIQLWTGKQIFGTMIRPNKSAKVFVDFETKEKNYNSKNDEKHFCKDDGWVAFRQSELISGNIAKKTIGDGSKTGLLYVILRDFGPQATAAIMDRWAKLCGRYMGTHRGFSIGIADVTPTKALTDMKHEILLQGYKEADATIEKYENGSLQLRPGCDLKQSMEEILTGLLGRLRESAGQEAMKRLSWTNSPRIMAACGSKGSPLNISQMMACVGQQAVGGARVMDGFVNRTLPHFEVHSITPAAKGFIANSFYTGLTATEFFFHMMSGREGLVDTAVKTAETGYMARRLMKALEDLSMQYDKTVRNSENTVVQFTYGDDGLNPDKMENNDRPVQFDRVYLSVRERLPCRNEEALSANDLRETIKTKLQEERYQKILPEGLVLHEDIENFFEKKGKKLVELGASTEVSMELSRLCWNTCRFTRTQIDEILDIIWRKCVKAYVEPGEAVGAIAAQSIGEPGTQMTLKTFHFSGISSMNVTLGVPRLVEIINASKQISTPIITAQLEQHDNEIAARVVKAGIERTTLGEVSIYIKEVFAPDGCYISIKLDMDAIEQLKLNVDSGSVRDSILYGARGVTKAPILRQLREKDVRIKRGSSSKLRVYVPDNSKNSVYFAMQELKTIIPSVIVQGIPSVNRAVINMNDESGKYEVLVEGYGLQEVMGSAGIDGRKTTTNHVLEVENVLGIEAARTKIITEISFIMKQYGIGIDPRHLLLLSDVMTFKGEVLGITRFGVSKMRESVLMLASFEKTTDHLFDAAVHGRSDEIVGVSECIIMGIPIPVGSGLPNLLWKSNSTKN</sequence>
<dbReference type="PANTHER" id="PTHR48446:SF1">
    <property type="entry name" value="DNA-DIRECTED RNA POLYMERASE SUBUNIT BETA' N-TERMINAL SECTION"/>
    <property type="match status" value="1"/>
</dbReference>
<keyword evidence="4 14" id="KW-0240">DNA-directed RNA polymerase</keyword>
<reference evidence="16" key="1">
    <citation type="submission" date="2023-08" db="EMBL/GenBank/DDBJ databases">
        <authorList>
            <person name="Audoor S."/>
            <person name="Bilcke G."/>
        </authorList>
    </citation>
    <scope>NUCLEOTIDE SEQUENCE</scope>
</reference>
<dbReference type="GO" id="GO:0046872">
    <property type="term" value="F:metal ion binding"/>
    <property type="evidence" value="ECO:0007669"/>
    <property type="project" value="UniProtKB-KW"/>
</dbReference>
<dbReference type="FunFam" id="4.10.860.120:FF:000004">
    <property type="entry name" value="DNA-directed RNA polymerase subunit"/>
    <property type="match status" value="1"/>
</dbReference>
<dbReference type="GO" id="GO:0006351">
    <property type="term" value="P:DNA-templated transcription"/>
    <property type="evidence" value="ECO:0007669"/>
    <property type="project" value="InterPro"/>
</dbReference>
<dbReference type="CDD" id="cd02736">
    <property type="entry name" value="RNAP_III_Rpc1_C"/>
    <property type="match status" value="1"/>
</dbReference>
<dbReference type="InterPro" id="IPR007080">
    <property type="entry name" value="RNA_pol_Rpb1_1"/>
</dbReference>
<dbReference type="InterPro" id="IPR035698">
    <property type="entry name" value="RNAP_III_Rpc1_C"/>
</dbReference>
<evidence type="ECO:0000256" key="3">
    <source>
        <dbReference type="ARBA" id="ARBA00011206"/>
    </source>
</evidence>
<keyword evidence="11" id="KW-0539">Nucleus</keyword>
<dbReference type="SUPFAM" id="SSF64484">
    <property type="entry name" value="beta and beta-prime subunits of DNA dependent RNA-polymerase"/>
    <property type="match status" value="1"/>
</dbReference>
<comment type="similarity">
    <text evidence="2 14">Belongs to the RNA polymerase beta' chain family.</text>
</comment>
<gene>
    <name evidence="16" type="ORF">CYCCA115_LOCUS7027</name>
</gene>
<dbReference type="GO" id="GO:0003677">
    <property type="term" value="F:DNA binding"/>
    <property type="evidence" value="ECO:0007669"/>
    <property type="project" value="InterPro"/>
</dbReference>
<keyword evidence="8" id="KW-0862">Zinc</keyword>
<dbReference type="Proteomes" id="UP001295423">
    <property type="component" value="Unassembled WGS sequence"/>
</dbReference>
<comment type="caution">
    <text evidence="16">The sequence shown here is derived from an EMBL/GenBank/DDBJ whole genome shotgun (WGS) entry which is preliminary data.</text>
</comment>
<keyword evidence="17" id="KW-1185">Reference proteome</keyword>
<dbReference type="InterPro" id="IPR015700">
    <property type="entry name" value="RPC1"/>
</dbReference>
<keyword evidence="5 14" id="KW-0808">Transferase</keyword>
<dbReference type="FunFam" id="1.10.150.390:FF:000004">
    <property type="entry name" value="DNA-directed RNA polymerase subunit"/>
    <property type="match status" value="1"/>
</dbReference>
<dbReference type="GO" id="GO:0005634">
    <property type="term" value="C:nucleus"/>
    <property type="evidence" value="ECO:0007669"/>
    <property type="project" value="UniProtKB-SubCell"/>
</dbReference>
<comment type="function">
    <text evidence="13">DNA-dependent RNA polymerase catalyzes the transcription of DNA into RNA using the four ribonucleoside triphosphates as substrates. Largest and catalytic core component of RNA polymerase III which synthesizes small RNAs, such as 5S rRNA and tRNAs. Forms the polymerase active center together with the second largest subunit. A single-stranded DNA template strand of the promoter is positioned within the central active site cleft of Pol III. A bridging helix emanates from RPC1 and crosses the cleft near the catalytic site and is thought to promote translocation of Pol III by acting as a ratchet that moves the RNA-DNA hybrid through the active site by switching from straight to bent conformations at each step of nucleotide addition.</text>
</comment>
<dbReference type="Gene3D" id="1.10.132.30">
    <property type="match status" value="1"/>
</dbReference>
<dbReference type="Pfam" id="PF04997">
    <property type="entry name" value="RNA_pol_Rpb1_1"/>
    <property type="match status" value="1"/>
</dbReference>
<dbReference type="Gene3D" id="3.30.1490.180">
    <property type="entry name" value="RNA polymerase ii"/>
    <property type="match status" value="1"/>
</dbReference>
<comment type="catalytic activity">
    <reaction evidence="12 14">
        <text>RNA(n) + a ribonucleoside 5'-triphosphate = RNA(n+1) + diphosphate</text>
        <dbReference type="Rhea" id="RHEA:21248"/>
        <dbReference type="Rhea" id="RHEA-COMP:14527"/>
        <dbReference type="Rhea" id="RHEA-COMP:17342"/>
        <dbReference type="ChEBI" id="CHEBI:33019"/>
        <dbReference type="ChEBI" id="CHEBI:61557"/>
        <dbReference type="ChEBI" id="CHEBI:140395"/>
        <dbReference type="EC" id="2.7.7.6"/>
    </reaction>
</comment>
<evidence type="ECO:0000256" key="12">
    <source>
        <dbReference type="ARBA" id="ARBA00048552"/>
    </source>
</evidence>
<dbReference type="Gene3D" id="6.10.250.2940">
    <property type="match status" value="1"/>
</dbReference>
<dbReference type="InterPro" id="IPR000722">
    <property type="entry name" value="RNA_pol_asu"/>
</dbReference>
<dbReference type="InterPro" id="IPR007081">
    <property type="entry name" value="RNA_pol_Rpb1_5"/>
</dbReference>
<evidence type="ECO:0000256" key="10">
    <source>
        <dbReference type="ARBA" id="ARBA00023163"/>
    </source>
</evidence>
<dbReference type="NCBIfam" id="NF006336">
    <property type="entry name" value="PRK08566.1"/>
    <property type="match status" value="1"/>
</dbReference>
<comment type="subcellular location">
    <subcellularLocation>
        <location evidence="1">Nucleus</location>
    </subcellularLocation>
</comment>
<evidence type="ECO:0000313" key="17">
    <source>
        <dbReference type="Proteomes" id="UP001295423"/>
    </source>
</evidence>
<dbReference type="PANTHER" id="PTHR48446">
    <property type="entry name" value="DNA-DIRECTED RNA POLYMERASE SUBUNIT BETA' N-TERMINAL SECTION"/>
    <property type="match status" value="1"/>
</dbReference>
<dbReference type="InterPro" id="IPR035697">
    <property type="entry name" value="RNAP_III_RPC1_N"/>
</dbReference>
<keyword evidence="9" id="KW-0460">Magnesium</keyword>
<dbReference type="Pfam" id="PF00623">
    <property type="entry name" value="RNA_pol_Rpb1_2"/>
    <property type="match status" value="1"/>
</dbReference>
<evidence type="ECO:0000256" key="5">
    <source>
        <dbReference type="ARBA" id="ARBA00022679"/>
    </source>
</evidence>
<dbReference type="Gene3D" id="4.10.860.120">
    <property type="entry name" value="RNA polymerase II, clamp domain"/>
    <property type="match status" value="1"/>
</dbReference>
<evidence type="ECO:0000256" key="2">
    <source>
        <dbReference type="ARBA" id="ARBA00006460"/>
    </source>
</evidence>
<evidence type="ECO:0000256" key="14">
    <source>
        <dbReference type="RuleBase" id="RU004279"/>
    </source>
</evidence>
<evidence type="ECO:0000256" key="11">
    <source>
        <dbReference type="ARBA" id="ARBA00023242"/>
    </source>
</evidence>
<evidence type="ECO:0000256" key="4">
    <source>
        <dbReference type="ARBA" id="ARBA00022478"/>
    </source>
</evidence>
<evidence type="ECO:0000256" key="9">
    <source>
        <dbReference type="ARBA" id="ARBA00022842"/>
    </source>
</evidence>
<dbReference type="FunFam" id="1.10.274.100:FF:000008">
    <property type="entry name" value="DNA-directed RNA polymerase subunit"/>
    <property type="match status" value="1"/>
</dbReference>
<evidence type="ECO:0000256" key="13">
    <source>
        <dbReference type="ARBA" id="ARBA00058108"/>
    </source>
</evidence>
<dbReference type="InterPro" id="IPR038120">
    <property type="entry name" value="Rpb1_funnel_sf"/>
</dbReference>
<organism evidence="16 17">
    <name type="scientific">Cylindrotheca closterium</name>
    <dbReference type="NCBI Taxonomy" id="2856"/>
    <lineage>
        <taxon>Eukaryota</taxon>
        <taxon>Sar</taxon>
        <taxon>Stramenopiles</taxon>
        <taxon>Ochrophyta</taxon>
        <taxon>Bacillariophyta</taxon>
        <taxon>Bacillariophyceae</taxon>
        <taxon>Bacillariophycidae</taxon>
        <taxon>Bacillariales</taxon>
        <taxon>Bacillariaceae</taxon>
        <taxon>Cylindrotheca</taxon>
    </lineage>
</organism>
<dbReference type="GO" id="GO:0003899">
    <property type="term" value="F:DNA-directed RNA polymerase activity"/>
    <property type="evidence" value="ECO:0007669"/>
    <property type="project" value="UniProtKB-EC"/>
</dbReference>
<evidence type="ECO:0000256" key="6">
    <source>
        <dbReference type="ARBA" id="ARBA00022695"/>
    </source>
</evidence>
<keyword evidence="7" id="KW-0479">Metal-binding</keyword>
<dbReference type="Gene3D" id="2.40.40.20">
    <property type="match status" value="1"/>
</dbReference>
<dbReference type="GO" id="GO:0000428">
    <property type="term" value="C:DNA-directed RNA polymerase complex"/>
    <property type="evidence" value="ECO:0007669"/>
    <property type="project" value="UniProtKB-KW"/>
</dbReference>
<keyword evidence="10 14" id="KW-0804">Transcription</keyword>
<dbReference type="EMBL" id="CAKOGP040000890">
    <property type="protein sequence ID" value="CAJ1940408.1"/>
    <property type="molecule type" value="Genomic_DNA"/>
</dbReference>
<dbReference type="Pfam" id="PF04983">
    <property type="entry name" value="RNA_pol_Rpb1_3"/>
    <property type="match status" value="1"/>
</dbReference>
<dbReference type="InterPro" id="IPR042102">
    <property type="entry name" value="RNA_pol_Rpb1_3_sf"/>
</dbReference>
<dbReference type="FunFam" id="2.40.40.20:FF:000019">
    <property type="entry name" value="DNA-directed RNA polymerase II subunit RPB1"/>
    <property type="match status" value="1"/>
</dbReference>
<dbReference type="CDD" id="cd02583">
    <property type="entry name" value="RNAP_III_RPC1_N"/>
    <property type="match status" value="1"/>
</dbReference>
<evidence type="ECO:0000256" key="8">
    <source>
        <dbReference type="ARBA" id="ARBA00022833"/>
    </source>
</evidence>
<proteinExistence type="inferred from homology"/>
<dbReference type="SMART" id="SM00663">
    <property type="entry name" value="RPOLA_N"/>
    <property type="match status" value="1"/>
</dbReference>
<dbReference type="Pfam" id="PF04998">
    <property type="entry name" value="RNA_pol_Rpb1_5"/>
    <property type="match status" value="1"/>
</dbReference>
<evidence type="ECO:0000313" key="16">
    <source>
        <dbReference type="EMBL" id="CAJ1940408.1"/>
    </source>
</evidence>
<dbReference type="InterPro" id="IPR007066">
    <property type="entry name" value="RNA_pol_Rpb1_3"/>
</dbReference>
<name>A0AAD2CNC3_9STRA</name>
<dbReference type="Gene3D" id="1.10.274.100">
    <property type="entry name" value="RNA polymerase Rpb1, domain 3"/>
    <property type="match status" value="1"/>
</dbReference>
<dbReference type="Pfam" id="PF05000">
    <property type="entry name" value="RNA_pol_Rpb1_4"/>
    <property type="match status" value="1"/>
</dbReference>